<dbReference type="Proteomes" id="UP000822688">
    <property type="component" value="Chromosome 6"/>
</dbReference>
<protein>
    <submittedName>
        <fullName evidence="1">Uncharacterized protein</fullName>
    </submittedName>
</protein>
<organism evidence="1 2">
    <name type="scientific">Ceratodon purpureus</name>
    <name type="common">Fire moss</name>
    <name type="synonym">Dicranum purpureum</name>
    <dbReference type="NCBI Taxonomy" id="3225"/>
    <lineage>
        <taxon>Eukaryota</taxon>
        <taxon>Viridiplantae</taxon>
        <taxon>Streptophyta</taxon>
        <taxon>Embryophyta</taxon>
        <taxon>Bryophyta</taxon>
        <taxon>Bryophytina</taxon>
        <taxon>Bryopsida</taxon>
        <taxon>Dicranidae</taxon>
        <taxon>Pseudoditrichales</taxon>
        <taxon>Ditrichaceae</taxon>
        <taxon>Ceratodon</taxon>
    </lineage>
</organism>
<proteinExistence type="predicted"/>
<sequence length="106" mass="12494">MQNPISRFSVLISKYSSFTLDNRHIPNPNCPRNFRAQKLILTWFSHVQKLKVLYTISRPNDALSDIQSMLEQPNFNDELFLTLMTARTRRHESYPARPESRKPTCK</sequence>
<comment type="caution">
    <text evidence="1">The sequence shown here is derived from an EMBL/GenBank/DDBJ whole genome shotgun (WGS) entry which is preliminary data.</text>
</comment>
<reference evidence="1 2" key="1">
    <citation type="submission" date="2020-06" db="EMBL/GenBank/DDBJ databases">
        <title>WGS assembly of Ceratodon purpureus strain R40.</title>
        <authorList>
            <person name="Carey S.B."/>
            <person name="Jenkins J."/>
            <person name="Shu S."/>
            <person name="Lovell J.T."/>
            <person name="Sreedasyam A."/>
            <person name="Maumus F."/>
            <person name="Tiley G.P."/>
            <person name="Fernandez-Pozo N."/>
            <person name="Barry K."/>
            <person name="Chen C."/>
            <person name="Wang M."/>
            <person name="Lipzen A."/>
            <person name="Daum C."/>
            <person name="Saski C.A."/>
            <person name="Payton A.C."/>
            <person name="Mcbreen J.C."/>
            <person name="Conrad R.E."/>
            <person name="Kollar L.M."/>
            <person name="Olsson S."/>
            <person name="Huttunen S."/>
            <person name="Landis J.B."/>
            <person name="Wickett N.J."/>
            <person name="Johnson M.G."/>
            <person name="Rensing S.A."/>
            <person name="Grimwood J."/>
            <person name="Schmutz J."/>
            <person name="Mcdaniel S.F."/>
        </authorList>
    </citation>
    <scope>NUCLEOTIDE SEQUENCE [LARGE SCALE GENOMIC DNA]</scope>
    <source>
        <strain evidence="1 2">R40</strain>
    </source>
</reference>
<name>A0A8T0HKD7_CERPU</name>
<accession>A0A8T0HKD7</accession>
<gene>
    <name evidence="1" type="ORF">KC19_6G223700</name>
</gene>
<evidence type="ECO:0000313" key="1">
    <source>
        <dbReference type="EMBL" id="KAG0571262.1"/>
    </source>
</evidence>
<keyword evidence="2" id="KW-1185">Reference proteome</keyword>
<dbReference type="EMBL" id="CM026427">
    <property type="protein sequence ID" value="KAG0571262.1"/>
    <property type="molecule type" value="Genomic_DNA"/>
</dbReference>
<evidence type="ECO:0000313" key="2">
    <source>
        <dbReference type="Proteomes" id="UP000822688"/>
    </source>
</evidence>
<dbReference type="AlphaFoldDB" id="A0A8T0HKD7"/>